<keyword evidence="1" id="KW-0175">Coiled coil</keyword>
<accession>A0A7X3KAY4</accession>
<evidence type="ECO:0000313" key="3">
    <source>
        <dbReference type="EMBL" id="MVW64533.1"/>
    </source>
</evidence>
<comment type="caution">
    <text evidence="3">The sequence shown here is derived from an EMBL/GenBank/DDBJ whole genome shotgun (WGS) entry which is preliminary data.</text>
</comment>
<dbReference type="EMBL" id="WSES01000019">
    <property type="protein sequence ID" value="MVW64533.1"/>
    <property type="molecule type" value="Genomic_DNA"/>
</dbReference>
<evidence type="ECO:0000313" key="4">
    <source>
        <dbReference type="Proteomes" id="UP000443353"/>
    </source>
</evidence>
<dbReference type="InterPro" id="IPR021104">
    <property type="entry name" value="KfrA_DNA-bd_N"/>
</dbReference>
<dbReference type="RefSeq" id="WP_160410957.1">
    <property type="nucleotide sequence ID" value="NZ_WSES01000019.1"/>
</dbReference>
<dbReference type="AlphaFoldDB" id="A0A7X3KAY4"/>
<sequence>MGRKGITYEQVEAAADALDAERPGSATLGAVRAYLGTGSPNTIHKFLKLRDENRPKTSAPTVSIPDEVTRALSNWVVQASTGSRAESEERSLHAQAAADELARTGEELEAERDQLLADIATLTTQRDQEQATASERAAEIQRLLADVERERSLAGAAQVDAAAAKLRADSQVEHLAELRARVDSLSLAIDAERVARTTSEREAAVLAAQLAGVKAELEMARAQAMAAQQDLAATRERVDSLKTDLQTEREGAVLARAQLHAATSELEAERAQVAALQHDLVVSRARLDERGQQAQDQLDAMREEHKEEMNGMHSALDAANAQLVAMTEEKWQLKNQVQLLQQAAAQRAPQK</sequence>
<organism evidence="3 4">
    <name type="scientific">Massilia cellulosiltytica</name>
    <dbReference type="NCBI Taxonomy" id="2683234"/>
    <lineage>
        <taxon>Bacteria</taxon>
        <taxon>Pseudomonadati</taxon>
        <taxon>Pseudomonadota</taxon>
        <taxon>Betaproteobacteria</taxon>
        <taxon>Burkholderiales</taxon>
        <taxon>Oxalobacteraceae</taxon>
        <taxon>Telluria group</taxon>
        <taxon>Massilia</taxon>
    </lineage>
</organism>
<dbReference type="Proteomes" id="UP000443353">
    <property type="component" value="Unassembled WGS sequence"/>
</dbReference>
<feature type="domain" description="KfrA N-terminal DNA-binding" evidence="2">
    <location>
        <begin position="7"/>
        <end position="124"/>
    </location>
</feature>
<name>A0A7X3KAY4_9BURK</name>
<proteinExistence type="predicted"/>
<evidence type="ECO:0000259" key="2">
    <source>
        <dbReference type="Pfam" id="PF11740"/>
    </source>
</evidence>
<gene>
    <name evidence="3" type="ORF">GPY61_31935</name>
</gene>
<keyword evidence="4" id="KW-1185">Reference proteome</keyword>
<dbReference type="Pfam" id="PF11740">
    <property type="entry name" value="KfrA_N"/>
    <property type="match status" value="1"/>
</dbReference>
<evidence type="ECO:0000256" key="1">
    <source>
        <dbReference type="SAM" id="Coils"/>
    </source>
</evidence>
<feature type="coiled-coil region" evidence="1">
    <location>
        <begin position="203"/>
        <end position="343"/>
    </location>
</feature>
<reference evidence="3 4" key="1">
    <citation type="submission" date="2019-12" db="EMBL/GenBank/DDBJ databases">
        <authorList>
            <person name="Li C."/>
            <person name="Zhao J."/>
        </authorList>
    </citation>
    <scope>NUCLEOTIDE SEQUENCE [LARGE SCALE GENOMIC DNA]</scope>
    <source>
        <strain evidence="3 4">NEAU-DD11</strain>
    </source>
</reference>
<feature type="coiled-coil region" evidence="1">
    <location>
        <begin position="94"/>
        <end position="150"/>
    </location>
</feature>
<protein>
    <recommendedName>
        <fullName evidence="2">KfrA N-terminal DNA-binding domain-containing protein</fullName>
    </recommendedName>
</protein>